<evidence type="ECO:0000259" key="2">
    <source>
        <dbReference type="Pfam" id="PF19313"/>
    </source>
</evidence>
<feature type="non-terminal residue" evidence="3">
    <location>
        <position position="1"/>
    </location>
</feature>
<dbReference type="GO" id="GO:0016052">
    <property type="term" value="P:carbohydrate catabolic process"/>
    <property type="evidence" value="ECO:0007669"/>
    <property type="project" value="InterPro"/>
</dbReference>
<evidence type="ECO:0000259" key="1">
    <source>
        <dbReference type="Pfam" id="PF06452"/>
    </source>
</evidence>
<dbReference type="Gene3D" id="2.60.40.1190">
    <property type="match status" value="1"/>
</dbReference>
<dbReference type="GO" id="GO:0030246">
    <property type="term" value="F:carbohydrate binding"/>
    <property type="evidence" value="ECO:0007669"/>
    <property type="project" value="InterPro"/>
</dbReference>
<dbReference type="GO" id="GO:0004553">
    <property type="term" value="F:hydrolase activity, hydrolyzing O-glycosyl compounds"/>
    <property type="evidence" value="ECO:0007669"/>
    <property type="project" value="InterPro"/>
</dbReference>
<reference evidence="3" key="1">
    <citation type="submission" date="2018-05" db="EMBL/GenBank/DDBJ databases">
        <authorList>
            <person name="Lanie J.A."/>
            <person name="Ng W.-L."/>
            <person name="Kazmierczak K.M."/>
            <person name="Andrzejewski T.M."/>
            <person name="Davidsen T.M."/>
            <person name="Wayne K.J."/>
            <person name="Tettelin H."/>
            <person name="Glass J.I."/>
            <person name="Rusch D."/>
            <person name="Podicherti R."/>
            <person name="Tsui H.-C.T."/>
            <person name="Winkler M.E."/>
        </authorList>
    </citation>
    <scope>NUCLEOTIDE SEQUENCE</scope>
</reference>
<dbReference type="AlphaFoldDB" id="A0A381W863"/>
<protein>
    <submittedName>
        <fullName evidence="3">Uncharacterized protein</fullName>
    </submittedName>
</protein>
<dbReference type="Pfam" id="PF19313">
    <property type="entry name" value="DUF5916"/>
    <property type="match status" value="1"/>
</dbReference>
<proteinExistence type="predicted"/>
<gene>
    <name evidence="3" type="ORF">METZ01_LOCUS101558</name>
</gene>
<sequence>VLDDGAWQKAPVAGDFVQEEPREGAPMTERTEFRVLYDARALYIGIWCYDSEPEKILARSMTRDDFPKEDDYIYIAIDTFLDRRNGYNFTINPNGLRYDALIHNNSHSSSNWDAIWECKSQISDKGWFSEIAIPFDSITFNPGNSTWGFNISRTIRRKNERGRWHSEGRHLSTSAMANAGEIRGLEGLDNITKWEVLPYGMGKYQYNHDTDDGNTLGDIGGDISYRLAPNLNASLSVNTDFAETEVDYRQLNFTRFSLQYPEKRDFFLKDSSVFKFGPPSRRRSRSQSSTPFFSRRIGLTDSGHPVPINLATKITGRVGKYNIGMIGAMIDEHDDIDSQNIFVTRISRDVLDQSSVGMINTIGDPNSDKNTYMIGTDFNYRTTKFLTDKTLRASVYTMANFDDDTDWSYAHGAGISYPNDLIDGGVSFYQVDEEFKPKLGYTRRTGIRRFGSSFSYRPRPENIEWLRKYHLSYRNSIYTTLDNDIESQRHSFYLPYLDFESGHDVYFLIEQEYDKPDRDFDVSGGGIVPAGEYWMTNYALDFDLKDSGLITGGFGYELGDWYHGEKQTAYFRLGFDPAKWLNTSLSYSINQFELPDTEFDAQIASGNIRINFTPDMGWSHLIQYDNVSESIGYNTRFFWEFKPGKKFYAVIRQNYGDEDHLFSLRESEFAIKALTTFRF</sequence>
<dbReference type="CDD" id="cd09618">
    <property type="entry name" value="CBM9_like_2"/>
    <property type="match status" value="1"/>
</dbReference>
<dbReference type="SUPFAM" id="SSF49344">
    <property type="entry name" value="CBD9-like"/>
    <property type="match status" value="1"/>
</dbReference>
<dbReference type="InterPro" id="IPR010502">
    <property type="entry name" value="Carb-bd_dom_fam9"/>
</dbReference>
<accession>A0A381W863</accession>
<feature type="domain" description="DUF5916" evidence="2">
    <location>
        <begin position="195"/>
        <end position="334"/>
    </location>
</feature>
<organism evidence="3">
    <name type="scientific">marine metagenome</name>
    <dbReference type="NCBI Taxonomy" id="408172"/>
    <lineage>
        <taxon>unclassified sequences</taxon>
        <taxon>metagenomes</taxon>
        <taxon>ecological metagenomes</taxon>
    </lineage>
</organism>
<dbReference type="InterPro" id="IPR045670">
    <property type="entry name" value="DUF5916"/>
</dbReference>
<dbReference type="EMBL" id="UINC01010996">
    <property type="protein sequence ID" value="SVA48704.1"/>
    <property type="molecule type" value="Genomic_DNA"/>
</dbReference>
<dbReference type="Pfam" id="PF06452">
    <property type="entry name" value="CBM9_1"/>
    <property type="match status" value="1"/>
</dbReference>
<name>A0A381W863_9ZZZZ</name>
<evidence type="ECO:0000313" key="3">
    <source>
        <dbReference type="EMBL" id="SVA48704.1"/>
    </source>
</evidence>
<feature type="domain" description="Carbohydrate-binding" evidence="1">
    <location>
        <begin position="4"/>
        <end position="152"/>
    </location>
</feature>